<protein>
    <submittedName>
        <fullName evidence="8">DoxX protein</fullName>
    </submittedName>
</protein>
<sequence length="138" mass="15826">MNLFSTSPIWPHYGLAFIRVFVGAFMVYHGWEVFDDEKMNTYLQWDQFKDATAVSRIYVGKSAELAGGLLLSAGLWTRVASLLIAVTMFYITFFVGTGKIWYEDQHPFMFVLLALVFFFIGPGKYSLDHLLYNKKQAA</sequence>
<gene>
    <name evidence="8" type="ORF">SAMN02745131_02278</name>
</gene>
<dbReference type="PANTHER" id="PTHR33452:SF1">
    <property type="entry name" value="INNER MEMBRANE PROTEIN YPHA-RELATED"/>
    <property type="match status" value="1"/>
</dbReference>
<evidence type="ECO:0000256" key="3">
    <source>
        <dbReference type="ARBA" id="ARBA00022475"/>
    </source>
</evidence>
<keyword evidence="9" id="KW-1185">Reference proteome</keyword>
<keyword evidence="4 7" id="KW-0812">Transmembrane</keyword>
<dbReference type="OrthoDB" id="959527at2"/>
<proteinExistence type="inferred from homology"/>
<evidence type="ECO:0000256" key="6">
    <source>
        <dbReference type="ARBA" id="ARBA00023136"/>
    </source>
</evidence>
<evidence type="ECO:0000313" key="9">
    <source>
        <dbReference type="Proteomes" id="UP000184048"/>
    </source>
</evidence>
<organism evidence="8 9">
    <name type="scientific">Flavisolibacter ginsengisoli DSM 18119</name>
    <dbReference type="NCBI Taxonomy" id="1121884"/>
    <lineage>
        <taxon>Bacteria</taxon>
        <taxon>Pseudomonadati</taxon>
        <taxon>Bacteroidota</taxon>
        <taxon>Chitinophagia</taxon>
        <taxon>Chitinophagales</taxon>
        <taxon>Chitinophagaceae</taxon>
        <taxon>Flavisolibacter</taxon>
    </lineage>
</organism>
<dbReference type="GO" id="GO:0005886">
    <property type="term" value="C:plasma membrane"/>
    <property type="evidence" value="ECO:0007669"/>
    <property type="project" value="UniProtKB-SubCell"/>
</dbReference>
<dbReference type="PANTHER" id="PTHR33452">
    <property type="entry name" value="OXIDOREDUCTASE CATD-RELATED"/>
    <property type="match status" value="1"/>
</dbReference>
<keyword evidence="6 7" id="KW-0472">Membrane</keyword>
<evidence type="ECO:0000256" key="4">
    <source>
        <dbReference type="ARBA" id="ARBA00022692"/>
    </source>
</evidence>
<comment type="subcellular location">
    <subcellularLocation>
        <location evidence="1">Cell membrane</location>
        <topology evidence="1">Multi-pass membrane protein</topology>
    </subcellularLocation>
</comment>
<evidence type="ECO:0000256" key="5">
    <source>
        <dbReference type="ARBA" id="ARBA00022989"/>
    </source>
</evidence>
<evidence type="ECO:0000256" key="7">
    <source>
        <dbReference type="SAM" id="Phobius"/>
    </source>
</evidence>
<feature type="transmembrane region" description="Helical" evidence="7">
    <location>
        <begin position="79"/>
        <end position="102"/>
    </location>
</feature>
<dbReference type="EMBL" id="FQUU01000008">
    <property type="protein sequence ID" value="SHF29337.1"/>
    <property type="molecule type" value="Genomic_DNA"/>
</dbReference>
<feature type="transmembrane region" description="Helical" evidence="7">
    <location>
        <begin position="108"/>
        <end position="127"/>
    </location>
</feature>
<dbReference type="AlphaFoldDB" id="A0A1M5AGS7"/>
<keyword evidence="3" id="KW-1003">Cell membrane</keyword>
<feature type="transmembrane region" description="Helical" evidence="7">
    <location>
        <begin position="12"/>
        <end position="31"/>
    </location>
</feature>
<dbReference type="InterPro" id="IPR032808">
    <property type="entry name" value="DoxX"/>
</dbReference>
<accession>A0A1M5AGS7</accession>
<dbReference type="Proteomes" id="UP000184048">
    <property type="component" value="Unassembled WGS sequence"/>
</dbReference>
<evidence type="ECO:0000313" key="8">
    <source>
        <dbReference type="EMBL" id="SHF29337.1"/>
    </source>
</evidence>
<keyword evidence="5 7" id="KW-1133">Transmembrane helix</keyword>
<dbReference type="RefSeq" id="WP_072835466.1">
    <property type="nucleotide sequence ID" value="NZ_FQUU01000008.1"/>
</dbReference>
<dbReference type="InterPro" id="IPR051907">
    <property type="entry name" value="DoxX-like_oxidoreductase"/>
</dbReference>
<dbReference type="STRING" id="1121884.SAMN02745131_02278"/>
<evidence type="ECO:0000256" key="2">
    <source>
        <dbReference type="ARBA" id="ARBA00006679"/>
    </source>
</evidence>
<evidence type="ECO:0000256" key="1">
    <source>
        <dbReference type="ARBA" id="ARBA00004651"/>
    </source>
</evidence>
<dbReference type="Pfam" id="PF07681">
    <property type="entry name" value="DoxX"/>
    <property type="match status" value="1"/>
</dbReference>
<reference evidence="8 9" key="1">
    <citation type="submission" date="2016-11" db="EMBL/GenBank/DDBJ databases">
        <authorList>
            <person name="Jaros S."/>
            <person name="Januszkiewicz K."/>
            <person name="Wedrychowicz H."/>
        </authorList>
    </citation>
    <scope>NUCLEOTIDE SEQUENCE [LARGE SCALE GENOMIC DNA]</scope>
    <source>
        <strain evidence="8 9">DSM 18119</strain>
    </source>
</reference>
<comment type="similarity">
    <text evidence="2">Belongs to the DoxX family.</text>
</comment>
<name>A0A1M5AGS7_9BACT</name>